<dbReference type="GO" id="GO:0055085">
    <property type="term" value="P:transmembrane transport"/>
    <property type="evidence" value="ECO:0007669"/>
    <property type="project" value="InterPro"/>
</dbReference>
<evidence type="ECO:0000256" key="5">
    <source>
        <dbReference type="ARBA" id="ARBA00022989"/>
    </source>
</evidence>
<keyword evidence="10" id="KW-1185">Reference proteome</keyword>
<dbReference type="CDD" id="cd06261">
    <property type="entry name" value="TM_PBP2"/>
    <property type="match status" value="1"/>
</dbReference>
<dbReference type="Proteomes" id="UP000500970">
    <property type="component" value="Chromosome"/>
</dbReference>
<dbReference type="InterPro" id="IPR035906">
    <property type="entry name" value="MetI-like_sf"/>
</dbReference>
<evidence type="ECO:0000256" key="7">
    <source>
        <dbReference type="SAM" id="Phobius"/>
    </source>
</evidence>
<keyword evidence="2" id="KW-0813">Transport</keyword>
<sequence>MRRAHAYAAPDTPALRWLGGALLAALWLGGSETARQALPALSLLAPLLYQTVRGIRAADPALVETGRSHDLNGWSLYRHVLLPGALPFILTGLRQGLGLLWLTLIALALFATPAGLGIPQLRDSGPPGVTTLLLAIALYAVLSLGSGALVSALERWLLRWRPR</sequence>
<name>A0A7D4HYX3_9BURK</name>
<feature type="domain" description="ABC transmembrane type-1" evidence="8">
    <location>
        <begin position="36"/>
        <end position="157"/>
    </location>
</feature>
<evidence type="ECO:0000256" key="2">
    <source>
        <dbReference type="ARBA" id="ARBA00022448"/>
    </source>
</evidence>
<dbReference type="PANTHER" id="PTHR30151">
    <property type="entry name" value="ALKANE SULFONATE ABC TRANSPORTER-RELATED, MEMBRANE SUBUNIT"/>
    <property type="match status" value="1"/>
</dbReference>
<dbReference type="EMBL" id="CP053985">
    <property type="protein sequence ID" value="QKH35496.1"/>
    <property type="molecule type" value="Genomic_DNA"/>
</dbReference>
<dbReference type="SUPFAM" id="SSF161098">
    <property type="entry name" value="MetI-like"/>
    <property type="match status" value="1"/>
</dbReference>
<keyword evidence="3" id="KW-1003">Cell membrane</keyword>
<feature type="transmembrane region" description="Helical" evidence="7">
    <location>
        <begin position="131"/>
        <end position="153"/>
    </location>
</feature>
<comment type="subcellular location">
    <subcellularLocation>
        <location evidence="1">Cell membrane</location>
        <topology evidence="1">Multi-pass membrane protein</topology>
    </subcellularLocation>
</comment>
<keyword evidence="4 7" id="KW-0812">Transmembrane</keyword>
<accession>A0A7D4HYX3</accession>
<protein>
    <submittedName>
        <fullName evidence="9">ABC transporter permease subunit</fullName>
    </submittedName>
</protein>
<dbReference type="KEGG" id="apes:FOC84_11300"/>
<evidence type="ECO:0000256" key="4">
    <source>
        <dbReference type="ARBA" id="ARBA00022692"/>
    </source>
</evidence>
<evidence type="ECO:0000313" key="9">
    <source>
        <dbReference type="EMBL" id="QKH35496.1"/>
    </source>
</evidence>
<keyword evidence="6 7" id="KW-0472">Membrane</keyword>
<dbReference type="AlphaFoldDB" id="A0A7D4HYX3"/>
<evidence type="ECO:0000256" key="3">
    <source>
        <dbReference type="ARBA" id="ARBA00022475"/>
    </source>
</evidence>
<dbReference type="Pfam" id="PF00528">
    <property type="entry name" value="BPD_transp_1"/>
    <property type="match status" value="1"/>
</dbReference>
<gene>
    <name evidence="9" type="ORF">FOC84_11300</name>
</gene>
<dbReference type="PANTHER" id="PTHR30151:SF38">
    <property type="entry name" value="ALIPHATIC SULFONATES TRANSPORT PERMEASE PROTEIN SSUC-RELATED"/>
    <property type="match status" value="1"/>
</dbReference>
<dbReference type="GO" id="GO:0005886">
    <property type="term" value="C:plasma membrane"/>
    <property type="evidence" value="ECO:0007669"/>
    <property type="project" value="UniProtKB-SubCell"/>
</dbReference>
<reference evidence="9 10" key="1">
    <citation type="submission" date="2020-05" db="EMBL/GenBank/DDBJ databases">
        <title>FDA dAtabase for Regulatory Grade micrObial Sequences (FDA-ARGOS): Supporting development and validation of Infectious Disease Dx tests.</title>
        <authorList>
            <person name="Sproer C."/>
            <person name="Gronow S."/>
            <person name="Severitt S."/>
            <person name="Schroder I."/>
            <person name="Tallon L."/>
            <person name="Sadzewicz L."/>
            <person name="Zhao X."/>
            <person name="Vavikolanu K."/>
            <person name="Mehta A."/>
            <person name="Aluvathingal J."/>
            <person name="Nadendla S."/>
            <person name="Myers T."/>
            <person name="Yan Y."/>
            <person name="Sichtig H."/>
        </authorList>
    </citation>
    <scope>NUCLEOTIDE SEQUENCE [LARGE SCALE GENOMIC DNA]</scope>
    <source>
        <strain evidence="9 10">FDAARGOS_790</strain>
    </source>
</reference>
<proteinExistence type="predicted"/>
<dbReference type="Gene3D" id="1.10.3720.10">
    <property type="entry name" value="MetI-like"/>
    <property type="match status" value="1"/>
</dbReference>
<evidence type="ECO:0000256" key="6">
    <source>
        <dbReference type="ARBA" id="ARBA00023136"/>
    </source>
</evidence>
<evidence type="ECO:0000256" key="1">
    <source>
        <dbReference type="ARBA" id="ARBA00004651"/>
    </source>
</evidence>
<feature type="transmembrane region" description="Helical" evidence="7">
    <location>
        <begin position="100"/>
        <end position="119"/>
    </location>
</feature>
<keyword evidence="5 7" id="KW-1133">Transmembrane helix</keyword>
<dbReference type="RefSeq" id="WP_173144496.1">
    <property type="nucleotide sequence ID" value="NZ_CP053985.1"/>
</dbReference>
<organism evidence="9 10">
    <name type="scientific">Achromobacter pestifer</name>
    <dbReference type="NCBI Taxonomy" id="1353889"/>
    <lineage>
        <taxon>Bacteria</taxon>
        <taxon>Pseudomonadati</taxon>
        <taxon>Pseudomonadota</taxon>
        <taxon>Betaproteobacteria</taxon>
        <taxon>Burkholderiales</taxon>
        <taxon>Alcaligenaceae</taxon>
        <taxon>Achromobacter</taxon>
    </lineage>
</organism>
<dbReference type="InterPro" id="IPR000515">
    <property type="entry name" value="MetI-like"/>
</dbReference>
<evidence type="ECO:0000313" key="10">
    <source>
        <dbReference type="Proteomes" id="UP000500970"/>
    </source>
</evidence>
<evidence type="ECO:0000259" key="8">
    <source>
        <dbReference type="Pfam" id="PF00528"/>
    </source>
</evidence>